<gene>
    <name evidence="1" type="ORF">NIES267_07250</name>
</gene>
<dbReference type="InterPro" id="IPR011050">
    <property type="entry name" value="Pectin_lyase_fold/virulence"/>
</dbReference>
<dbReference type="EMBL" id="AP018227">
    <property type="protein sequence ID" value="BAY81249.1"/>
    <property type="molecule type" value="Genomic_DNA"/>
</dbReference>
<accession>A0A1Z4LJ88</accession>
<name>A0A1Z4LJ88_9CYAN</name>
<dbReference type="AlphaFoldDB" id="A0A1Z4LJ88"/>
<dbReference type="SUPFAM" id="SSF51126">
    <property type="entry name" value="Pectin lyase-like"/>
    <property type="match status" value="3"/>
</dbReference>
<protein>
    <submittedName>
        <fullName evidence="1">Filamentous hemagglutinin-like protein</fullName>
    </submittedName>
</protein>
<sequence length="645" mass="66505">MQTKLMVERDGIVIYFTASANLILTAVGKGGDIRISTGTLSLTNGGQLNSNMFGKGNAGNIVIEARDNVNLDGFLLIPNSTEINVNVLGIDGIPLISSIQSNLLSGTGKGGDIQINTGSLLVNDLASISASTDGKGNAGNITINARDTVTFSELGNAQSSSANNAIGDGADIRINADKLLLINGSFIQAAGTGQGNAGNIFLDVRDTITLDDFSKNQIVPSAINTFSNNGNAGNIDVKTGSLFLTNGGFMAAFLIGQNSEENITNAGNITINARDKVKIDGEVSSLLSNLVSGVGQAGNIEITSDSLSITNSGVINSSTSGKGNAGNITFNANTFETANGGRVTTNTNSSGDAGTITLNIKDKITLSGSELPTGLFANTSPISSGKGGSINIDPRLVVIEDGAAVSVGSEGIGNAGDINLQAGTLRLDNGFITAQTASTQGGNIELQISDLLLFRNGSRITTTAGNQQFGGNGGNININSKFIVAPQNEDSDITANAFSGNGGKVNINSNGIFGIETQQSLTNKSDITASSETGISGETNINADDTSSIQNSFTELSPNIDTDAIIANSCIARSNKKQENSFRNTGSGGLVPNRPGNVLVSEYITGEVRNIDSKNQVWKKGDAIVEPQGLYRMKNGELLLSRKCN</sequence>
<keyword evidence="2" id="KW-1185">Reference proteome</keyword>
<organism evidence="1 2">
    <name type="scientific">Calothrix parasitica NIES-267</name>
    <dbReference type="NCBI Taxonomy" id="1973488"/>
    <lineage>
        <taxon>Bacteria</taxon>
        <taxon>Bacillati</taxon>
        <taxon>Cyanobacteriota</taxon>
        <taxon>Cyanophyceae</taxon>
        <taxon>Nostocales</taxon>
        <taxon>Calotrichaceae</taxon>
        <taxon>Calothrix</taxon>
    </lineage>
</organism>
<dbReference type="InterPro" id="IPR012334">
    <property type="entry name" value="Pectin_lyas_fold"/>
</dbReference>
<proteinExistence type="predicted"/>
<evidence type="ECO:0000313" key="2">
    <source>
        <dbReference type="Proteomes" id="UP000218418"/>
    </source>
</evidence>
<reference evidence="1 2" key="1">
    <citation type="submission" date="2017-06" db="EMBL/GenBank/DDBJ databases">
        <title>Genome sequencing of cyanobaciteial culture collection at National Institute for Environmental Studies (NIES).</title>
        <authorList>
            <person name="Hirose Y."/>
            <person name="Shimura Y."/>
            <person name="Fujisawa T."/>
            <person name="Nakamura Y."/>
            <person name="Kawachi M."/>
        </authorList>
    </citation>
    <scope>NUCLEOTIDE SEQUENCE [LARGE SCALE GENOMIC DNA]</scope>
    <source>
        <strain evidence="1 2">NIES-267</strain>
    </source>
</reference>
<dbReference type="Proteomes" id="UP000218418">
    <property type="component" value="Chromosome"/>
</dbReference>
<evidence type="ECO:0000313" key="1">
    <source>
        <dbReference type="EMBL" id="BAY81249.1"/>
    </source>
</evidence>
<dbReference type="Gene3D" id="2.160.20.10">
    <property type="entry name" value="Single-stranded right-handed beta-helix, Pectin lyase-like"/>
    <property type="match status" value="2"/>
</dbReference>